<feature type="region of interest" description="Disordered" evidence="1">
    <location>
        <begin position="1"/>
        <end position="51"/>
    </location>
</feature>
<dbReference type="Proteomes" id="UP001497516">
    <property type="component" value="Chromosome 4"/>
</dbReference>
<proteinExistence type="predicted"/>
<protein>
    <submittedName>
        <fullName evidence="2">Uncharacterized protein</fullName>
    </submittedName>
</protein>
<organism evidence="2 3">
    <name type="scientific">Linum trigynum</name>
    <dbReference type="NCBI Taxonomy" id="586398"/>
    <lineage>
        <taxon>Eukaryota</taxon>
        <taxon>Viridiplantae</taxon>
        <taxon>Streptophyta</taxon>
        <taxon>Embryophyta</taxon>
        <taxon>Tracheophyta</taxon>
        <taxon>Spermatophyta</taxon>
        <taxon>Magnoliopsida</taxon>
        <taxon>eudicotyledons</taxon>
        <taxon>Gunneridae</taxon>
        <taxon>Pentapetalae</taxon>
        <taxon>rosids</taxon>
        <taxon>fabids</taxon>
        <taxon>Malpighiales</taxon>
        <taxon>Linaceae</taxon>
        <taxon>Linum</taxon>
    </lineage>
</organism>
<dbReference type="EMBL" id="OZ034817">
    <property type="protein sequence ID" value="CAL1382168.1"/>
    <property type="molecule type" value="Genomic_DNA"/>
</dbReference>
<reference evidence="2 3" key="1">
    <citation type="submission" date="2024-04" db="EMBL/GenBank/DDBJ databases">
        <authorList>
            <person name="Fracassetti M."/>
        </authorList>
    </citation>
    <scope>NUCLEOTIDE SEQUENCE [LARGE SCALE GENOMIC DNA]</scope>
</reference>
<sequence length="118" mass="12960">MDGSQSAMSSDEPDSLGVHAAAAPRVINRPEGRDQQKRKKRGGGDSSAMEAFQKSLTDMAASSATHAKLVVCLIHPEREINFKEIKLCLRTNHHQLLHHLEDLPVAHLMTLTPRTSSL</sequence>
<evidence type="ECO:0000256" key="1">
    <source>
        <dbReference type="SAM" id="MobiDB-lite"/>
    </source>
</evidence>
<gene>
    <name evidence="2" type="ORF">LTRI10_LOCUS23508</name>
</gene>
<keyword evidence="3" id="KW-1185">Reference proteome</keyword>
<dbReference type="AlphaFoldDB" id="A0AAV2E8W3"/>
<evidence type="ECO:0000313" key="3">
    <source>
        <dbReference type="Proteomes" id="UP001497516"/>
    </source>
</evidence>
<evidence type="ECO:0000313" key="2">
    <source>
        <dbReference type="EMBL" id="CAL1382168.1"/>
    </source>
</evidence>
<accession>A0AAV2E8W3</accession>
<name>A0AAV2E8W3_9ROSI</name>